<evidence type="ECO:0000313" key="2">
    <source>
        <dbReference type="Proteomes" id="UP000183832"/>
    </source>
</evidence>
<sequence length="64" mass="7155">MSTLKNQAGVMMSPNYELWMPVNFSISHCVKSLSTSIEKPSTSSFNEILLSMSIRSRLSTIIMV</sequence>
<organism evidence="1 2">
    <name type="scientific">Clunio marinus</name>
    <dbReference type="NCBI Taxonomy" id="568069"/>
    <lineage>
        <taxon>Eukaryota</taxon>
        <taxon>Metazoa</taxon>
        <taxon>Ecdysozoa</taxon>
        <taxon>Arthropoda</taxon>
        <taxon>Hexapoda</taxon>
        <taxon>Insecta</taxon>
        <taxon>Pterygota</taxon>
        <taxon>Neoptera</taxon>
        <taxon>Endopterygota</taxon>
        <taxon>Diptera</taxon>
        <taxon>Nematocera</taxon>
        <taxon>Chironomoidea</taxon>
        <taxon>Chironomidae</taxon>
        <taxon>Clunio</taxon>
    </lineage>
</organism>
<evidence type="ECO:0000313" key="1">
    <source>
        <dbReference type="EMBL" id="CRK91795.1"/>
    </source>
</evidence>
<dbReference type="EMBL" id="CVRI01000021">
    <property type="protein sequence ID" value="CRK91795.1"/>
    <property type="molecule type" value="Genomic_DNA"/>
</dbReference>
<protein>
    <submittedName>
        <fullName evidence="1">CLUMA_CG005426, isoform A</fullName>
    </submittedName>
</protein>
<proteinExistence type="predicted"/>
<accession>A0A1J1HUW7</accession>
<name>A0A1J1HUW7_9DIPT</name>
<dbReference type="AlphaFoldDB" id="A0A1J1HUW7"/>
<reference evidence="1 2" key="1">
    <citation type="submission" date="2015-04" db="EMBL/GenBank/DDBJ databases">
        <authorList>
            <person name="Syromyatnikov M.Y."/>
            <person name="Popov V.N."/>
        </authorList>
    </citation>
    <scope>NUCLEOTIDE SEQUENCE [LARGE SCALE GENOMIC DNA]</scope>
</reference>
<gene>
    <name evidence="1" type="ORF">CLUMA_CG005426</name>
</gene>
<dbReference type="Proteomes" id="UP000183832">
    <property type="component" value="Unassembled WGS sequence"/>
</dbReference>
<keyword evidence="2" id="KW-1185">Reference proteome</keyword>